<gene>
    <name evidence="1" type="ORF">P7K49_030963</name>
</gene>
<reference evidence="1 2" key="1">
    <citation type="submission" date="2023-05" db="EMBL/GenBank/DDBJ databases">
        <title>B98-5 Cell Line De Novo Hybrid Assembly: An Optical Mapping Approach.</title>
        <authorList>
            <person name="Kananen K."/>
            <person name="Auerbach J.A."/>
            <person name="Kautto E."/>
            <person name="Blachly J.S."/>
        </authorList>
    </citation>
    <scope>NUCLEOTIDE SEQUENCE [LARGE SCALE GENOMIC DNA]</scope>
    <source>
        <strain evidence="1">B95-8</strain>
        <tissue evidence="1">Cell line</tissue>
    </source>
</reference>
<sequence length="176" mass="18480">MAGQEEPTLVWAFWHLPPPSSTHARCTAAILRFTACSARQRLECHIHLAPERPCSLLWRGCGSGCSDSWVASRWTRRPLSVLRAVPLGAIGPGAPGHREHVPVIYSPSSPTRAAREAAFKAASSVASQQCPGPSSAVGHLGTVLFLGEKNSAALCLGLEFCGTAPPAHSGLDLSGP</sequence>
<name>A0ABQ9U3P6_SAGOE</name>
<proteinExistence type="predicted"/>
<dbReference type="EMBL" id="JASSZA010000016">
    <property type="protein sequence ID" value="KAK2091679.1"/>
    <property type="molecule type" value="Genomic_DNA"/>
</dbReference>
<comment type="caution">
    <text evidence="1">The sequence shown here is derived from an EMBL/GenBank/DDBJ whole genome shotgun (WGS) entry which is preliminary data.</text>
</comment>
<accession>A0ABQ9U3P6</accession>
<evidence type="ECO:0000313" key="2">
    <source>
        <dbReference type="Proteomes" id="UP001266305"/>
    </source>
</evidence>
<dbReference type="Proteomes" id="UP001266305">
    <property type="component" value="Unassembled WGS sequence"/>
</dbReference>
<keyword evidence="2" id="KW-1185">Reference proteome</keyword>
<protein>
    <submittedName>
        <fullName evidence="1">Uncharacterized protein</fullName>
    </submittedName>
</protein>
<organism evidence="1 2">
    <name type="scientific">Saguinus oedipus</name>
    <name type="common">Cotton-top tamarin</name>
    <name type="synonym">Oedipomidas oedipus</name>
    <dbReference type="NCBI Taxonomy" id="9490"/>
    <lineage>
        <taxon>Eukaryota</taxon>
        <taxon>Metazoa</taxon>
        <taxon>Chordata</taxon>
        <taxon>Craniata</taxon>
        <taxon>Vertebrata</taxon>
        <taxon>Euteleostomi</taxon>
        <taxon>Mammalia</taxon>
        <taxon>Eutheria</taxon>
        <taxon>Euarchontoglires</taxon>
        <taxon>Primates</taxon>
        <taxon>Haplorrhini</taxon>
        <taxon>Platyrrhini</taxon>
        <taxon>Cebidae</taxon>
        <taxon>Callitrichinae</taxon>
        <taxon>Saguinus</taxon>
    </lineage>
</organism>
<evidence type="ECO:0000313" key="1">
    <source>
        <dbReference type="EMBL" id="KAK2091679.1"/>
    </source>
</evidence>